<organism evidence="2 3">
    <name type="scientific">Methanothrix harundinacea</name>
    <dbReference type="NCBI Taxonomy" id="301375"/>
    <lineage>
        <taxon>Archaea</taxon>
        <taxon>Methanobacteriati</taxon>
        <taxon>Methanobacteriota</taxon>
        <taxon>Stenosarchaea group</taxon>
        <taxon>Methanomicrobia</taxon>
        <taxon>Methanotrichales</taxon>
        <taxon>Methanotrichaceae</taxon>
        <taxon>Methanothrix</taxon>
    </lineage>
</organism>
<dbReference type="AlphaFoldDB" id="A0A101ILB2"/>
<dbReference type="Proteomes" id="UP000057043">
    <property type="component" value="Unassembled WGS sequence"/>
</dbReference>
<name>A0A101ILB2_9EURY</name>
<evidence type="ECO:0000313" key="3">
    <source>
        <dbReference type="Proteomes" id="UP000053961"/>
    </source>
</evidence>
<dbReference type="PATRIC" id="fig|301375.6.peg.403"/>
<protein>
    <submittedName>
        <fullName evidence="2">Uncharacterized protein</fullName>
    </submittedName>
</protein>
<evidence type="ECO:0000313" key="2">
    <source>
        <dbReference type="EMBL" id="KUK97328.1"/>
    </source>
</evidence>
<sequence length="187" mass="20653">MPDIAIIGEKTFLFEKLLDESGREHTFVKPEVLGSPFLPQFRMAMIPTGFANPQYSKTLAALKASKSKIAEFLERGGILTIFGPLVPEHDYEWLPLPLKYIGEYESTDLVAISEHRCTALVDAKEAECDGYLSPGEGFETILTDSKGRPVLVVGKYGRGKIVATTIHEFPSAEYLCWAAEEGEPAKI</sequence>
<dbReference type="EMBL" id="LGFT01000049">
    <property type="protein sequence ID" value="KUK43753.1"/>
    <property type="molecule type" value="Genomic_DNA"/>
</dbReference>
<proteinExistence type="predicted"/>
<comment type="caution">
    <text evidence="2">The sequence shown here is derived from an EMBL/GenBank/DDBJ whole genome shotgun (WGS) entry which is preliminary data.</text>
</comment>
<evidence type="ECO:0000313" key="1">
    <source>
        <dbReference type="EMBL" id="KUK43753.1"/>
    </source>
</evidence>
<reference evidence="2" key="1">
    <citation type="journal article" date="2015" name="MBio">
        <title>Genome-resolved metagenomic analysis reveals roles for candidate phyla and other microbial community members in biogeochemical transformations in oil reservoirs.</title>
        <authorList>
            <person name="Hu P."/>
            <person name="Tom L."/>
            <person name="Singh A."/>
            <person name="Thomas B.C."/>
            <person name="Baker B.J."/>
            <person name="Piceno Y.M."/>
            <person name="Andersen G.L."/>
            <person name="Banfield J.F."/>
        </authorList>
    </citation>
    <scope>NUCLEOTIDE SEQUENCE [LARGE SCALE GENOMIC DNA]</scope>
    <source>
        <strain evidence="2">56_747</strain>
    </source>
</reference>
<dbReference type="Proteomes" id="UP000053961">
    <property type="component" value="Unassembled WGS sequence"/>
</dbReference>
<dbReference type="EMBL" id="LGHB01000003">
    <property type="protein sequence ID" value="KUK97328.1"/>
    <property type="molecule type" value="Genomic_DNA"/>
</dbReference>
<accession>A0A101ILB2</accession>
<reference evidence="3 4" key="2">
    <citation type="journal article" date="2015" name="MBio">
        <title>Genome-Resolved Metagenomic Analysis Reveals Roles for Candidate Phyla and Other Microbial Community Members in Biogeochemical Transformations in Oil Reservoirs.</title>
        <authorList>
            <person name="Hu P."/>
            <person name="Tom L."/>
            <person name="Singh A."/>
            <person name="Thomas B.C."/>
            <person name="Baker B.J."/>
            <person name="Piceno Y.M."/>
            <person name="Andersen G.L."/>
            <person name="Banfield J.F."/>
        </authorList>
    </citation>
    <scope>NUCLEOTIDE SEQUENCE [LARGE SCALE GENOMIC DNA]</scope>
    <source>
        <strain evidence="1">57_489</strain>
    </source>
</reference>
<evidence type="ECO:0000313" key="4">
    <source>
        <dbReference type="Proteomes" id="UP000057043"/>
    </source>
</evidence>
<gene>
    <name evidence="1" type="ORF">XD72_1861</name>
    <name evidence="2" type="ORF">XE07_0483</name>
</gene>